<dbReference type="GO" id="GO:0016787">
    <property type="term" value="F:hydrolase activity"/>
    <property type="evidence" value="ECO:0007669"/>
    <property type="project" value="UniProtKB-KW"/>
</dbReference>
<dbReference type="GO" id="GO:0005737">
    <property type="term" value="C:cytoplasm"/>
    <property type="evidence" value="ECO:0007669"/>
    <property type="project" value="UniProtKB-SubCell"/>
</dbReference>
<dbReference type="GO" id="GO:0071014">
    <property type="term" value="C:post-mRNA release spliceosomal complex"/>
    <property type="evidence" value="ECO:0007669"/>
    <property type="project" value="UniProtKB-ARBA"/>
</dbReference>
<keyword evidence="8" id="KW-0067">ATP-binding</keyword>
<comment type="subcellular location">
    <subcellularLocation>
        <location evidence="2">Cytoplasm</location>
    </subcellularLocation>
    <subcellularLocation>
        <location evidence="1">Nucleus</location>
    </subcellularLocation>
</comment>
<evidence type="ECO:0000256" key="14">
    <source>
        <dbReference type="SAM" id="MobiDB-lite"/>
    </source>
</evidence>
<comment type="subunit">
    <text evidence="12">Interacts with csx1.</text>
</comment>
<dbReference type="Proteomes" id="UP001174694">
    <property type="component" value="Unassembled WGS sequence"/>
</dbReference>
<evidence type="ECO:0000256" key="1">
    <source>
        <dbReference type="ARBA" id="ARBA00004123"/>
    </source>
</evidence>
<dbReference type="GO" id="GO:0005524">
    <property type="term" value="F:ATP binding"/>
    <property type="evidence" value="ECO:0007669"/>
    <property type="project" value="UniProtKB-KW"/>
</dbReference>
<protein>
    <submittedName>
        <fullName evidence="17">RNA-binding post-transcriptional regulator cip2</fullName>
    </submittedName>
</protein>
<feature type="compositionally biased region" description="Basic and acidic residues" evidence="14">
    <location>
        <begin position="284"/>
        <end position="304"/>
    </location>
</feature>
<dbReference type="FunFam" id="3.30.70.330:FF:000183">
    <property type="entry name" value="R3H domain containing protein"/>
    <property type="match status" value="1"/>
</dbReference>
<evidence type="ECO:0000256" key="9">
    <source>
        <dbReference type="ARBA" id="ARBA00022884"/>
    </source>
</evidence>
<dbReference type="InterPro" id="IPR034186">
    <property type="entry name" value="PIN4-like_RRM"/>
</dbReference>
<evidence type="ECO:0000313" key="18">
    <source>
        <dbReference type="Proteomes" id="UP001174694"/>
    </source>
</evidence>
<dbReference type="GO" id="GO:0003723">
    <property type="term" value="F:RNA binding"/>
    <property type="evidence" value="ECO:0007669"/>
    <property type="project" value="UniProtKB-UniRule"/>
</dbReference>
<feature type="region of interest" description="Disordered" evidence="14">
    <location>
        <begin position="1"/>
        <end position="60"/>
    </location>
</feature>
<keyword evidence="6" id="KW-0378">Hydrolase</keyword>
<feature type="region of interest" description="Disordered" evidence="14">
    <location>
        <begin position="175"/>
        <end position="194"/>
    </location>
</feature>
<dbReference type="Pfam" id="PF00076">
    <property type="entry name" value="RRM_1"/>
    <property type="match status" value="1"/>
</dbReference>
<dbReference type="FunFam" id="3.30.1370.50:FF:000002">
    <property type="entry name" value="Immunoglobulin mu DNA-binding protein 2"/>
    <property type="match status" value="1"/>
</dbReference>
<dbReference type="AlphaFoldDB" id="A0AA38R2L5"/>
<evidence type="ECO:0000259" key="15">
    <source>
        <dbReference type="PROSITE" id="PS50102"/>
    </source>
</evidence>
<feature type="region of interest" description="Disordered" evidence="14">
    <location>
        <begin position="284"/>
        <end position="333"/>
    </location>
</feature>
<keyword evidence="4" id="KW-0597">Phosphoprotein</keyword>
<dbReference type="SUPFAM" id="SSF82708">
    <property type="entry name" value="R3H domain"/>
    <property type="match status" value="1"/>
</dbReference>
<feature type="compositionally biased region" description="Polar residues" evidence="14">
    <location>
        <begin position="309"/>
        <end position="326"/>
    </location>
</feature>
<evidence type="ECO:0000256" key="11">
    <source>
        <dbReference type="ARBA" id="ARBA00055199"/>
    </source>
</evidence>
<keyword evidence="7" id="KW-0347">Helicase</keyword>
<keyword evidence="3" id="KW-0963">Cytoplasm</keyword>
<dbReference type="InterPro" id="IPR000504">
    <property type="entry name" value="RRM_dom"/>
</dbReference>
<feature type="region of interest" description="Disordered" evidence="14">
    <location>
        <begin position="556"/>
        <end position="642"/>
    </location>
</feature>
<evidence type="ECO:0000256" key="2">
    <source>
        <dbReference type="ARBA" id="ARBA00004496"/>
    </source>
</evidence>
<feature type="domain" description="R3H" evidence="16">
    <location>
        <begin position="338"/>
        <end position="402"/>
    </location>
</feature>
<name>A0AA38R2L5_9PEZI</name>
<feature type="compositionally biased region" description="Polar residues" evidence="14">
    <location>
        <begin position="15"/>
        <end position="27"/>
    </location>
</feature>
<dbReference type="Pfam" id="PF01424">
    <property type="entry name" value="R3H"/>
    <property type="match status" value="1"/>
</dbReference>
<accession>A0AA38R2L5</accession>
<keyword evidence="9 13" id="KW-0694">RNA-binding</keyword>
<feature type="compositionally biased region" description="Low complexity" evidence="14">
    <location>
        <begin position="524"/>
        <end position="534"/>
    </location>
</feature>
<dbReference type="SUPFAM" id="SSF54928">
    <property type="entry name" value="RNA-binding domain, RBD"/>
    <property type="match status" value="1"/>
</dbReference>
<feature type="region of interest" description="Disordered" evidence="14">
    <location>
        <begin position="448"/>
        <end position="467"/>
    </location>
</feature>
<keyword evidence="18" id="KW-1185">Reference proteome</keyword>
<evidence type="ECO:0000256" key="10">
    <source>
        <dbReference type="ARBA" id="ARBA00023242"/>
    </source>
</evidence>
<gene>
    <name evidence="17" type="ORF">NKR23_g11728</name>
</gene>
<organism evidence="17 18">
    <name type="scientific">Pleurostoma richardsiae</name>
    <dbReference type="NCBI Taxonomy" id="41990"/>
    <lineage>
        <taxon>Eukaryota</taxon>
        <taxon>Fungi</taxon>
        <taxon>Dikarya</taxon>
        <taxon>Ascomycota</taxon>
        <taxon>Pezizomycotina</taxon>
        <taxon>Sordariomycetes</taxon>
        <taxon>Sordariomycetidae</taxon>
        <taxon>Calosphaeriales</taxon>
        <taxon>Pleurostomataceae</taxon>
        <taxon>Pleurostoma</taxon>
    </lineage>
</organism>
<evidence type="ECO:0000256" key="7">
    <source>
        <dbReference type="ARBA" id="ARBA00022806"/>
    </source>
</evidence>
<feature type="region of interest" description="Disordered" evidence="14">
    <location>
        <begin position="480"/>
        <end position="506"/>
    </location>
</feature>
<dbReference type="GO" id="GO:0004386">
    <property type="term" value="F:helicase activity"/>
    <property type="evidence" value="ECO:0007669"/>
    <property type="project" value="UniProtKB-KW"/>
</dbReference>
<evidence type="ECO:0000256" key="6">
    <source>
        <dbReference type="ARBA" id="ARBA00022801"/>
    </source>
</evidence>
<evidence type="ECO:0000256" key="3">
    <source>
        <dbReference type="ARBA" id="ARBA00022490"/>
    </source>
</evidence>
<evidence type="ECO:0000256" key="8">
    <source>
        <dbReference type="ARBA" id="ARBA00022840"/>
    </source>
</evidence>
<evidence type="ECO:0000313" key="17">
    <source>
        <dbReference type="EMBL" id="KAJ9131337.1"/>
    </source>
</evidence>
<evidence type="ECO:0000256" key="4">
    <source>
        <dbReference type="ARBA" id="ARBA00022553"/>
    </source>
</evidence>
<dbReference type="InterPro" id="IPR012677">
    <property type="entry name" value="Nucleotide-bd_a/b_plait_sf"/>
</dbReference>
<comment type="caution">
    <text evidence="17">The sequence shown here is derived from an EMBL/GenBank/DDBJ whole genome shotgun (WGS) entry which is preliminary data.</text>
</comment>
<dbReference type="GO" id="GO:0003677">
    <property type="term" value="F:DNA binding"/>
    <property type="evidence" value="ECO:0007669"/>
    <property type="project" value="UniProtKB-ARBA"/>
</dbReference>
<evidence type="ECO:0000256" key="13">
    <source>
        <dbReference type="PROSITE-ProRule" id="PRU00176"/>
    </source>
</evidence>
<dbReference type="EMBL" id="JANBVO010000068">
    <property type="protein sequence ID" value="KAJ9131337.1"/>
    <property type="molecule type" value="Genomic_DNA"/>
</dbReference>
<comment type="function">
    <text evidence="11">Regulates global gene expression after oxidative stress. Interacts and stabilizes mRNAs and may regulate their transition between different cytoplasmic components after oxidative stress.</text>
</comment>
<proteinExistence type="predicted"/>
<feature type="compositionally biased region" description="Basic and acidic residues" evidence="14">
    <location>
        <begin position="184"/>
        <end position="194"/>
    </location>
</feature>
<feature type="domain" description="RRM" evidence="15">
    <location>
        <begin position="201"/>
        <end position="279"/>
    </location>
</feature>
<evidence type="ECO:0000259" key="16">
    <source>
        <dbReference type="PROSITE" id="PS51061"/>
    </source>
</evidence>
<evidence type="ECO:0000256" key="5">
    <source>
        <dbReference type="ARBA" id="ARBA00022741"/>
    </source>
</evidence>
<dbReference type="InterPro" id="IPR036867">
    <property type="entry name" value="R3H_dom_sf"/>
</dbReference>
<keyword evidence="5" id="KW-0547">Nucleotide-binding</keyword>
<reference evidence="17" key="1">
    <citation type="submission" date="2022-07" db="EMBL/GenBank/DDBJ databases">
        <title>Fungi with potential for degradation of polypropylene.</title>
        <authorList>
            <person name="Gostincar C."/>
        </authorList>
    </citation>
    <scope>NUCLEOTIDE SEQUENCE</scope>
    <source>
        <strain evidence="17">EXF-13308</strain>
    </source>
</reference>
<sequence length="642" mass="69331">MNQQQDNFYAYPNDLNRSPSSRRQGYATTVGLPSALGGGRPSQRQLDSVGRAPSSMYTPIDDRFGAFDTVSRYDQGNQNSSGMQGGFMLGNNQAWTYNSASVATVNGATMNDGVRSRMGNRRQPLPDTWMTAGDGTGLGSQAMHPGAQLYGGPGLMGHQLAHMNPSPVSDHLSVQGAGLYGSPDLRRQQDDKKDGGDLIPTAIVIKNIPFNVRKEQLAALMVDLNLPQPYAFNYHFDNGVFRGLAFANFQSPNDTAIVIERMNQLEVGGRKLRVEYKKMLPEHERERIEREKREKRGQLEEQHRPIPLQHQTSIHSLTGASNSAPPRTSPMRDIDLNNPETLGFYTELTLFRNDPNREIFVFPNDITPEQRRQIHILAHNMGFEHQSVGDGEHRQLHVMKRSAAPQIPSHLQTSVSSLDAHRRGLSRAATIDFAESRGMSSSNYHTVGRQGNPTLELPGGSPDGANGINSLRGVKSFADLRSYSPSPSPSTSSYVTNTISRPPNAPDAVNVARYGDYGSIATLGGPSSLTTPTTPGGGIGASDASTLVSTMNSLGLGGFESGAPHGRSQQAPGAIGSQRPGMNGTSNRMANAPERQPRGPEWETSAGFGSRSRANGHMQRGSDSSDAARPGNSAPANTLFPH</sequence>
<feature type="region of interest" description="Disordered" evidence="14">
    <location>
        <begin position="524"/>
        <end position="544"/>
    </location>
</feature>
<dbReference type="CDD" id="cd12253">
    <property type="entry name" value="RRM_PIN4_like"/>
    <property type="match status" value="1"/>
</dbReference>
<feature type="compositionally biased region" description="Low complexity" evidence="14">
    <location>
        <begin position="482"/>
        <end position="494"/>
    </location>
</feature>
<dbReference type="SMART" id="SM00360">
    <property type="entry name" value="RRM"/>
    <property type="match status" value="1"/>
</dbReference>
<evidence type="ECO:0000256" key="12">
    <source>
        <dbReference type="ARBA" id="ARBA00062407"/>
    </source>
</evidence>
<dbReference type="Gene3D" id="3.30.1370.50">
    <property type="entry name" value="R3H-like domain"/>
    <property type="match status" value="1"/>
</dbReference>
<dbReference type="InterPro" id="IPR035979">
    <property type="entry name" value="RBD_domain_sf"/>
</dbReference>
<dbReference type="Gene3D" id="3.30.70.330">
    <property type="match status" value="1"/>
</dbReference>
<dbReference type="PROSITE" id="PS51061">
    <property type="entry name" value="R3H"/>
    <property type="match status" value="1"/>
</dbReference>
<dbReference type="PROSITE" id="PS50102">
    <property type="entry name" value="RRM"/>
    <property type="match status" value="1"/>
</dbReference>
<dbReference type="InterPro" id="IPR001374">
    <property type="entry name" value="R3H_dom"/>
</dbReference>
<keyword evidence="10" id="KW-0539">Nucleus</keyword>